<comment type="caution">
    <text evidence="1">The sequence shown here is derived from an EMBL/GenBank/DDBJ whole genome shotgun (WGS) entry which is preliminary data.</text>
</comment>
<evidence type="ECO:0000313" key="2">
    <source>
        <dbReference type="Proteomes" id="UP000037069"/>
    </source>
</evidence>
<proteinExistence type="predicted"/>
<reference evidence="1 2" key="1">
    <citation type="journal article" date="2015" name="Nat. Commun.">
        <title>Lucilia cuprina genome unlocks parasitic fly biology to underpin future interventions.</title>
        <authorList>
            <person name="Anstead C.A."/>
            <person name="Korhonen P.K."/>
            <person name="Young N.D."/>
            <person name="Hall R.S."/>
            <person name="Jex A.R."/>
            <person name="Murali S.C."/>
            <person name="Hughes D.S."/>
            <person name="Lee S.F."/>
            <person name="Perry T."/>
            <person name="Stroehlein A.J."/>
            <person name="Ansell B.R."/>
            <person name="Breugelmans B."/>
            <person name="Hofmann A."/>
            <person name="Qu J."/>
            <person name="Dugan S."/>
            <person name="Lee S.L."/>
            <person name="Chao H."/>
            <person name="Dinh H."/>
            <person name="Han Y."/>
            <person name="Doddapaneni H.V."/>
            <person name="Worley K.C."/>
            <person name="Muzny D.M."/>
            <person name="Ioannidis P."/>
            <person name="Waterhouse R.M."/>
            <person name="Zdobnov E.M."/>
            <person name="James P.J."/>
            <person name="Bagnall N.H."/>
            <person name="Kotze A.C."/>
            <person name="Gibbs R.A."/>
            <person name="Richards S."/>
            <person name="Batterham P."/>
            <person name="Gasser R.B."/>
        </authorList>
    </citation>
    <scope>NUCLEOTIDE SEQUENCE [LARGE SCALE GENOMIC DNA]</scope>
    <source>
        <strain evidence="1 2">LS</strain>
        <tissue evidence="1">Full body</tissue>
    </source>
</reference>
<protein>
    <submittedName>
        <fullName evidence="1">Uncharacterized protein</fullName>
    </submittedName>
</protein>
<dbReference type="Proteomes" id="UP000037069">
    <property type="component" value="Unassembled WGS sequence"/>
</dbReference>
<accession>A0A0L0BP93</accession>
<name>A0A0L0BP93_LUCCU</name>
<sequence>MKRKFFPREQHPVTTNLLQQQARSVCMFVKISAPERTDSQSDKATAVSTENVYPREEHPVTAILLQQQAKSVCIFIKTNFLKSSDILGIQIFKNFVRHAF</sequence>
<gene>
    <name evidence="1" type="ORF">FF38_11460</name>
</gene>
<dbReference type="EMBL" id="JRES01001575">
    <property type="protein sequence ID" value="KNC21880.1"/>
    <property type="molecule type" value="Genomic_DNA"/>
</dbReference>
<organism evidence="1 2">
    <name type="scientific">Lucilia cuprina</name>
    <name type="common">Green bottle fly</name>
    <name type="synonym">Australian sheep blowfly</name>
    <dbReference type="NCBI Taxonomy" id="7375"/>
    <lineage>
        <taxon>Eukaryota</taxon>
        <taxon>Metazoa</taxon>
        <taxon>Ecdysozoa</taxon>
        <taxon>Arthropoda</taxon>
        <taxon>Hexapoda</taxon>
        <taxon>Insecta</taxon>
        <taxon>Pterygota</taxon>
        <taxon>Neoptera</taxon>
        <taxon>Endopterygota</taxon>
        <taxon>Diptera</taxon>
        <taxon>Brachycera</taxon>
        <taxon>Muscomorpha</taxon>
        <taxon>Oestroidea</taxon>
        <taxon>Calliphoridae</taxon>
        <taxon>Luciliinae</taxon>
        <taxon>Lucilia</taxon>
    </lineage>
</organism>
<dbReference type="AlphaFoldDB" id="A0A0L0BP93"/>
<evidence type="ECO:0000313" key="1">
    <source>
        <dbReference type="EMBL" id="KNC21880.1"/>
    </source>
</evidence>
<keyword evidence="2" id="KW-1185">Reference proteome</keyword>